<reference evidence="1 2" key="1">
    <citation type="journal article" date="2018" name="Mol. Biol. Evol.">
        <title>Broad Genomic Sampling Reveals a Smut Pathogenic Ancestry of the Fungal Clade Ustilaginomycotina.</title>
        <authorList>
            <person name="Kijpornyongpan T."/>
            <person name="Mondo S.J."/>
            <person name="Barry K."/>
            <person name="Sandor L."/>
            <person name="Lee J."/>
            <person name="Lipzen A."/>
            <person name="Pangilinan J."/>
            <person name="LaButti K."/>
            <person name="Hainaut M."/>
            <person name="Henrissat B."/>
            <person name="Grigoriev I.V."/>
            <person name="Spatafora J.W."/>
            <person name="Aime M.C."/>
        </authorList>
    </citation>
    <scope>NUCLEOTIDE SEQUENCE [LARGE SCALE GENOMIC DNA]</scope>
    <source>
        <strain evidence="1 2">SA 807</strain>
    </source>
</reference>
<organism evidence="1 2">
    <name type="scientific">Violaceomyces palustris</name>
    <dbReference type="NCBI Taxonomy" id="1673888"/>
    <lineage>
        <taxon>Eukaryota</taxon>
        <taxon>Fungi</taxon>
        <taxon>Dikarya</taxon>
        <taxon>Basidiomycota</taxon>
        <taxon>Ustilaginomycotina</taxon>
        <taxon>Ustilaginomycetes</taxon>
        <taxon>Violaceomycetales</taxon>
        <taxon>Violaceomycetaceae</taxon>
        <taxon>Violaceomyces</taxon>
    </lineage>
</organism>
<keyword evidence="2" id="KW-1185">Reference proteome</keyword>
<dbReference type="Proteomes" id="UP000245626">
    <property type="component" value="Unassembled WGS sequence"/>
</dbReference>
<dbReference type="EMBL" id="KZ819752">
    <property type="protein sequence ID" value="PWN52904.1"/>
    <property type="molecule type" value="Genomic_DNA"/>
</dbReference>
<proteinExistence type="predicted"/>
<evidence type="ECO:0000313" key="2">
    <source>
        <dbReference type="Proteomes" id="UP000245626"/>
    </source>
</evidence>
<sequence>MSHTTLSTGHRDAKAQLRVASVRKTSHLSSEERFKLVAAGRKALESAGLNSTIIAGTGTGSLKETIVLSKDAARAGADACIVITPGYFSGAIARDRKALKEYFTEIADASPIPIMIYNFPACASGIDLDSDLLTEISEHPNIIGAKLTCAQIGKGLRLASSIKRQPFRVFPGFADIILPAMLSGQTGAIVGTGNLIPRVLLQLYQMISKAIETKDFQLLSEAQELQRKVAFADWALVKGGISGTKWALERFYESVGTTRRPLQPVSDDLKKVIEDGLKECLELERILEKRDGVKIARE</sequence>
<name>A0ACD0P4B2_9BASI</name>
<accession>A0ACD0P4B2</accession>
<evidence type="ECO:0000313" key="1">
    <source>
        <dbReference type="EMBL" id="PWN52904.1"/>
    </source>
</evidence>
<protein>
    <submittedName>
        <fullName evidence="1">Aldolase</fullName>
    </submittedName>
</protein>
<gene>
    <name evidence="1" type="ORF">IE53DRAFT_377769</name>
</gene>